<dbReference type="PANTHER" id="PTHR23048">
    <property type="entry name" value="MYOSIN LIGHT CHAIN 1, 3"/>
    <property type="match status" value="1"/>
</dbReference>
<keyword evidence="2" id="KW-0677">Repeat</keyword>
<dbReference type="SUPFAM" id="SSF47473">
    <property type="entry name" value="EF-hand"/>
    <property type="match status" value="1"/>
</dbReference>
<proteinExistence type="predicted"/>
<dbReference type="STRING" id="215637.A0A4Q0A3V6"/>
<protein>
    <submittedName>
        <fullName evidence="5">Centrosomal protein centrin 3</fullName>
    </submittedName>
</protein>
<dbReference type="GO" id="GO:0005509">
    <property type="term" value="F:calcium ion binding"/>
    <property type="evidence" value="ECO:0007669"/>
    <property type="project" value="InterPro"/>
</dbReference>
<dbReference type="PANTHER" id="PTHR23048:SF48">
    <property type="entry name" value="CENTRIN 3"/>
    <property type="match status" value="1"/>
</dbReference>
<dbReference type="InterPro" id="IPR011992">
    <property type="entry name" value="EF-hand-dom_pair"/>
</dbReference>
<dbReference type="InterPro" id="IPR002048">
    <property type="entry name" value="EF_hand_dom"/>
</dbReference>
<dbReference type="GO" id="GO:0016460">
    <property type="term" value="C:myosin II complex"/>
    <property type="evidence" value="ECO:0007669"/>
    <property type="project" value="TreeGrafter"/>
</dbReference>
<sequence length="156" mass="18254">MTSTSRSRQNTLRPEQLKEIEEAFNLFDTDGDLQLDYYEFKVAMKALGFEVPKSDVLKLLKRYDHPNGQKISQKDFQEIMIEKIQKRDPMEEIKRAFKLFDNGEKGKINSSDLRRVAEELGETIDEQELHAMIKEFDLDGDNAINFEEFAAIMREV</sequence>
<organism evidence="5 6">
    <name type="scientific">Dimargaris cristalligena</name>
    <dbReference type="NCBI Taxonomy" id="215637"/>
    <lineage>
        <taxon>Eukaryota</taxon>
        <taxon>Fungi</taxon>
        <taxon>Fungi incertae sedis</taxon>
        <taxon>Zoopagomycota</taxon>
        <taxon>Kickxellomycotina</taxon>
        <taxon>Dimargaritomycetes</taxon>
        <taxon>Dimargaritales</taxon>
        <taxon>Dimargaritaceae</taxon>
        <taxon>Dimargaris</taxon>
    </lineage>
</organism>
<dbReference type="CDD" id="cd00051">
    <property type="entry name" value="EFh"/>
    <property type="match status" value="1"/>
</dbReference>
<feature type="domain" description="EF-hand" evidence="4">
    <location>
        <begin position="88"/>
        <end position="123"/>
    </location>
</feature>
<keyword evidence="3" id="KW-0106">Calcium</keyword>
<dbReference type="AlphaFoldDB" id="A0A4Q0A3V6"/>
<feature type="domain" description="EF-hand" evidence="4">
    <location>
        <begin position="15"/>
        <end position="50"/>
    </location>
</feature>
<accession>A0A4Q0A3V6</accession>
<keyword evidence="6" id="KW-1185">Reference proteome</keyword>
<dbReference type="SMART" id="SM00054">
    <property type="entry name" value="EFh"/>
    <property type="match status" value="4"/>
</dbReference>
<reference evidence="6" key="1">
    <citation type="journal article" date="2018" name="Nat. Microbiol.">
        <title>Leveraging single-cell genomics to expand the fungal tree of life.</title>
        <authorList>
            <person name="Ahrendt S.R."/>
            <person name="Quandt C.A."/>
            <person name="Ciobanu D."/>
            <person name="Clum A."/>
            <person name="Salamov A."/>
            <person name="Andreopoulos B."/>
            <person name="Cheng J.F."/>
            <person name="Woyke T."/>
            <person name="Pelin A."/>
            <person name="Henrissat B."/>
            <person name="Reynolds N.K."/>
            <person name="Benny G.L."/>
            <person name="Smith M.E."/>
            <person name="James T.Y."/>
            <person name="Grigoriev I.V."/>
        </authorList>
    </citation>
    <scope>NUCLEOTIDE SEQUENCE [LARGE SCALE GENOMIC DNA]</scope>
    <source>
        <strain evidence="6">RSA 468</strain>
    </source>
</reference>
<dbReference type="Pfam" id="PF13499">
    <property type="entry name" value="EF-hand_7"/>
    <property type="match status" value="2"/>
</dbReference>
<evidence type="ECO:0000313" key="6">
    <source>
        <dbReference type="Proteomes" id="UP000268162"/>
    </source>
</evidence>
<gene>
    <name evidence="5" type="ORF">BJ085DRAFT_34301</name>
</gene>
<evidence type="ECO:0000259" key="4">
    <source>
        <dbReference type="PROSITE" id="PS50222"/>
    </source>
</evidence>
<dbReference type="PROSITE" id="PS50222">
    <property type="entry name" value="EF_HAND_2"/>
    <property type="match status" value="3"/>
</dbReference>
<dbReference type="EMBL" id="ML002226">
    <property type="protein sequence ID" value="RKP40092.1"/>
    <property type="molecule type" value="Genomic_DNA"/>
</dbReference>
<evidence type="ECO:0000256" key="2">
    <source>
        <dbReference type="ARBA" id="ARBA00022737"/>
    </source>
</evidence>
<name>A0A4Q0A3V6_9FUNG</name>
<keyword evidence="1" id="KW-0479">Metal-binding</keyword>
<dbReference type="Proteomes" id="UP000268162">
    <property type="component" value="Unassembled WGS sequence"/>
</dbReference>
<evidence type="ECO:0000313" key="5">
    <source>
        <dbReference type="EMBL" id="RKP40092.1"/>
    </source>
</evidence>
<dbReference type="InterPro" id="IPR050230">
    <property type="entry name" value="CALM/Myosin/TropC-like"/>
</dbReference>
<evidence type="ECO:0000256" key="1">
    <source>
        <dbReference type="ARBA" id="ARBA00022723"/>
    </source>
</evidence>
<dbReference type="Gene3D" id="1.10.238.10">
    <property type="entry name" value="EF-hand"/>
    <property type="match status" value="2"/>
</dbReference>
<dbReference type="PROSITE" id="PS00018">
    <property type="entry name" value="EF_HAND_1"/>
    <property type="match status" value="1"/>
</dbReference>
<evidence type="ECO:0000256" key="3">
    <source>
        <dbReference type="ARBA" id="ARBA00022837"/>
    </source>
</evidence>
<dbReference type="OrthoDB" id="26525at2759"/>
<feature type="domain" description="EF-hand" evidence="4">
    <location>
        <begin position="124"/>
        <end position="156"/>
    </location>
</feature>
<dbReference type="FunFam" id="1.10.238.10:FF:000001">
    <property type="entry name" value="Calmodulin 1"/>
    <property type="match status" value="1"/>
</dbReference>
<dbReference type="InterPro" id="IPR018247">
    <property type="entry name" value="EF_Hand_1_Ca_BS"/>
</dbReference>